<name>A0A653BZI3_CALMS</name>
<evidence type="ECO:0008006" key="4">
    <source>
        <dbReference type="Google" id="ProtNLM"/>
    </source>
</evidence>
<dbReference type="AlphaFoldDB" id="A0A653BZI3"/>
<reference evidence="2 3" key="1">
    <citation type="submission" date="2019-01" db="EMBL/GenBank/DDBJ databases">
        <authorList>
            <person name="Sayadi A."/>
        </authorList>
    </citation>
    <scope>NUCLEOTIDE SEQUENCE [LARGE SCALE GENOMIC DNA]</scope>
</reference>
<organism evidence="2 3">
    <name type="scientific">Callosobruchus maculatus</name>
    <name type="common">Southern cowpea weevil</name>
    <name type="synonym">Pulse bruchid</name>
    <dbReference type="NCBI Taxonomy" id="64391"/>
    <lineage>
        <taxon>Eukaryota</taxon>
        <taxon>Metazoa</taxon>
        <taxon>Ecdysozoa</taxon>
        <taxon>Arthropoda</taxon>
        <taxon>Hexapoda</taxon>
        <taxon>Insecta</taxon>
        <taxon>Pterygota</taxon>
        <taxon>Neoptera</taxon>
        <taxon>Endopterygota</taxon>
        <taxon>Coleoptera</taxon>
        <taxon>Polyphaga</taxon>
        <taxon>Cucujiformia</taxon>
        <taxon>Chrysomeloidea</taxon>
        <taxon>Chrysomelidae</taxon>
        <taxon>Bruchinae</taxon>
        <taxon>Bruchini</taxon>
        <taxon>Callosobruchus</taxon>
    </lineage>
</organism>
<accession>A0A653BZI3</accession>
<keyword evidence="3" id="KW-1185">Reference proteome</keyword>
<evidence type="ECO:0000313" key="2">
    <source>
        <dbReference type="EMBL" id="VEN40963.1"/>
    </source>
</evidence>
<proteinExistence type="predicted"/>
<dbReference type="Proteomes" id="UP000410492">
    <property type="component" value="Unassembled WGS sequence"/>
</dbReference>
<sequence>MFKFVVFVAIAITASIAEPEAKPSFLHAAPLVAAPAIAPAVVTAQSSQVIARNYHALAAPIVAAPAPVVAAPAVAAVRAPLVAPAIAPAIAPFSSYRVASPALPAHYVF</sequence>
<evidence type="ECO:0000256" key="1">
    <source>
        <dbReference type="SAM" id="SignalP"/>
    </source>
</evidence>
<feature type="signal peptide" evidence="1">
    <location>
        <begin position="1"/>
        <end position="17"/>
    </location>
</feature>
<protein>
    <recommendedName>
        <fullName evidence="4">Cuticle protein</fullName>
    </recommendedName>
</protein>
<gene>
    <name evidence="2" type="ORF">CALMAC_LOCUS4954</name>
</gene>
<keyword evidence="1" id="KW-0732">Signal</keyword>
<evidence type="ECO:0000313" key="3">
    <source>
        <dbReference type="Proteomes" id="UP000410492"/>
    </source>
</evidence>
<dbReference type="EMBL" id="CAACVG010006679">
    <property type="protein sequence ID" value="VEN40963.1"/>
    <property type="molecule type" value="Genomic_DNA"/>
</dbReference>
<feature type="chain" id="PRO_5025006193" description="Cuticle protein" evidence="1">
    <location>
        <begin position="18"/>
        <end position="109"/>
    </location>
</feature>